<accession>A0A328A346</accession>
<comment type="caution">
    <text evidence="1">The sequence shown here is derived from an EMBL/GenBank/DDBJ whole genome shotgun (WGS) entry which is preliminary data.</text>
</comment>
<evidence type="ECO:0000313" key="1">
    <source>
        <dbReference type="EMBL" id="RAK47848.1"/>
    </source>
</evidence>
<gene>
    <name evidence="1" type="ORF">BHX94_12260</name>
</gene>
<keyword evidence="1" id="KW-0614">Plasmid</keyword>
<organism evidence="1 2">
    <name type="scientific">Macrococcoides bohemicum</name>
    <dbReference type="NCBI Taxonomy" id="1903056"/>
    <lineage>
        <taxon>Bacteria</taxon>
        <taxon>Bacillati</taxon>
        <taxon>Bacillota</taxon>
        <taxon>Bacilli</taxon>
        <taxon>Bacillales</taxon>
        <taxon>Staphylococcaceae</taxon>
        <taxon>Macrococcoides</taxon>
    </lineage>
</organism>
<proteinExistence type="predicted"/>
<dbReference type="OrthoDB" id="9788689at2"/>
<geneLocation type="plasmid" evidence="2">
    <name>pzkmb1</name>
</geneLocation>
<name>A0A328A346_9STAP</name>
<sequence length="217" mass="25352">MLKSIFRKKIDDINAYEEFTFTPKALETGKESFEENSLINGFYFDYIVTKTGYLVAILEATGINLDLMNTEEQEEVFNDYNSLLMATLTGESNDIQQNIDTTFPVDFDLYVKSWKKQYLNNLADNDCNEILENLTASYVQEYAEYQRNSIMSTKRHLVVIKNKIKKNNEDSLLFSKQELDDHVKDYTKAIESALSQYDMQIRLLNNIEVKKILKHMI</sequence>
<protein>
    <submittedName>
        <fullName evidence="1">Conjugal transfer protein</fullName>
    </submittedName>
</protein>
<dbReference type="RefSeq" id="WP_111744422.1">
    <property type="nucleotide sequence ID" value="NZ_CM009972.1"/>
</dbReference>
<reference evidence="1 2" key="1">
    <citation type="journal article" date="2018" name="Front. Microbiol.">
        <title>Description and Comparative Genomics of Macrococcus caseolyticus subsp. hominis subsp. nov., Macrococcus goetzii sp. nov., Macrococcus epidermidis sp. nov., and Macrococcus bohemicus sp. nov., Novel Macrococci From Human Clinical Material With Virulence Potential and Suspected Uptake of Foreign DNA by Natural Transformation.</title>
        <authorList>
            <person name="Maslanova I."/>
            <person name="Wertheimer Z."/>
            <person name="Sedlacek I."/>
            <person name="Svec P."/>
            <person name="Indrakova A."/>
            <person name="Kovarovic V."/>
            <person name="Schumann P."/>
            <person name="Sproer C."/>
            <person name="Kralova S."/>
            <person name="Sedo O."/>
            <person name="Kristofova L."/>
            <person name="Vrbovska V."/>
            <person name="Fuzik T."/>
            <person name="Petras P."/>
            <person name="Zdrahal Z."/>
            <person name="Ruzickova V."/>
            <person name="Doskar J."/>
            <person name="Pantucek R."/>
        </authorList>
    </citation>
    <scope>NUCLEOTIDE SEQUENCE [LARGE SCALE GENOMIC DNA]</scope>
    <source>
        <strain evidence="1 2">03/115</strain>
        <plasmid evidence="1">pZKMB1</plasmid>
    </source>
</reference>
<dbReference type="Proteomes" id="UP000249579">
    <property type="component" value="Plasmid pZKMB1"/>
</dbReference>
<dbReference type="EMBL" id="PZJG01000030">
    <property type="protein sequence ID" value="RAK47848.1"/>
    <property type="molecule type" value="Genomic_DNA"/>
</dbReference>
<dbReference type="AlphaFoldDB" id="A0A328A346"/>
<evidence type="ECO:0000313" key="2">
    <source>
        <dbReference type="Proteomes" id="UP000249579"/>
    </source>
</evidence>
<dbReference type="NCBIfam" id="NF041427">
    <property type="entry name" value="TrsD"/>
    <property type="match status" value="1"/>
</dbReference>